<organism evidence="1 2">
    <name type="scientific">Mobiluncus curtisii</name>
    <dbReference type="NCBI Taxonomy" id="2051"/>
    <lineage>
        <taxon>Bacteria</taxon>
        <taxon>Bacillati</taxon>
        <taxon>Actinomycetota</taxon>
        <taxon>Actinomycetes</taxon>
        <taxon>Actinomycetales</taxon>
        <taxon>Actinomycetaceae</taxon>
        <taxon>Mobiluncus</taxon>
    </lineage>
</organism>
<dbReference type="EMBL" id="JABCUI010000003">
    <property type="protein sequence ID" value="NMW87479.1"/>
    <property type="molecule type" value="Genomic_DNA"/>
</dbReference>
<protein>
    <submittedName>
        <fullName evidence="1">Uncharacterized protein</fullName>
    </submittedName>
</protein>
<evidence type="ECO:0000313" key="1">
    <source>
        <dbReference type="EMBL" id="NMW87479.1"/>
    </source>
</evidence>
<dbReference type="AlphaFoldDB" id="A0A7Y0UHL2"/>
<gene>
    <name evidence="1" type="ORF">HHJ67_06885</name>
</gene>
<name>A0A7Y0UHL2_9ACTO</name>
<comment type="caution">
    <text evidence="1">The sequence shown here is derived from an EMBL/GenBank/DDBJ whole genome shotgun (WGS) entry which is preliminary data.</text>
</comment>
<reference evidence="1 2" key="1">
    <citation type="submission" date="2020-04" db="EMBL/GenBank/DDBJ databases">
        <title>Antimicrobial susceptibility and clonality of vaginal-derived multi-drug resistant Mobiluncus isolates in China.</title>
        <authorList>
            <person name="Zhang X."/>
        </authorList>
    </citation>
    <scope>NUCLEOTIDE SEQUENCE [LARGE SCALE GENOMIC DNA]</scope>
    <source>
        <strain evidence="1 2">19</strain>
    </source>
</reference>
<dbReference type="RefSeq" id="WP_169770713.1">
    <property type="nucleotide sequence ID" value="NZ_JABCUI010000003.1"/>
</dbReference>
<evidence type="ECO:0000313" key="2">
    <source>
        <dbReference type="Proteomes" id="UP000553981"/>
    </source>
</evidence>
<proteinExistence type="predicted"/>
<accession>A0A7Y0UHL2</accession>
<sequence length="128" mass="14172">MTMLETAREIVNQLNTCFTKAGVKALATLDPTEVSPRIHANQVAAVVTAPDYRFTGITTVEAEWEIWLIAPGAQDLEGAWETLETALEAFRQEFQVTEVKPATYQPANGATYPALIANFESVHQYENQ</sequence>
<dbReference type="Proteomes" id="UP000553981">
    <property type="component" value="Unassembled WGS sequence"/>
</dbReference>